<dbReference type="InterPro" id="IPR010719">
    <property type="entry name" value="MnmM_MeTrfase"/>
</dbReference>
<gene>
    <name evidence="1" type="ORF">MICPUN_86638</name>
</gene>
<dbReference type="FunCoup" id="C1EE60">
    <property type="interactions" value="82"/>
</dbReference>
<proteinExistence type="predicted"/>
<dbReference type="Gene3D" id="3.40.50.150">
    <property type="entry name" value="Vaccinia Virus protein VP39"/>
    <property type="match status" value="1"/>
</dbReference>
<dbReference type="SUPFAM" id="SSF53335">
    <property type="entry name" value="S-adenosyl-L-methionine-dependent methyltransferases"/>
    <property type="match status" value="1"/>
</dbReference>
<dbReference type="STRING" id="296587.C1EE60"/>
<dbReference type="GeneID" id="8247340"/>
<dbReference type="Proteomes" id="UP000002009">
    <property type="component" value="Chromosome 11"/>
</dbReference>
<protein>
    <recommendedName>
        <fullName evidence="3">rRNA methylase</fullName>
    </recommendedName>
</protein>
<dbReference type="KEGG" id="mis:MICPUN_86638"/>
<sequence>MGATAAAETATSTRVHFEDVIVTNSRTTDMAHTLWRAVMRPGDTVVDATMGNGWDTVALARILADLDASPAGDASKPGRVVAFDVQEDALTSTRARVREMLTPDQASRVDLVLKSHERMEEHVRTDAVGVVCFNLGYLPGPTADKEVRTRRTTTVSAVASGVRVLRPGGVLTVVGYTGHEGGWEEVEAVMELVSSLDPREFTATNHSVVNRDNCPQLIAVHRKETK</sequence>
<evidence type="ECO:0008006" key="3">
    <source>
        <dbReference type="Google" id="ProtNLM"/>
    </source>
</evidence>
<name>C1EE60_MICCC</name>
<dbReference type="PANTHER" id="PTHR35276">
    <property type="entry name" value="S-ADENOSYL-L-METHIONINE-DEPENDENT METHYLTRANSFERASES SUPERFAMILY PROTEIN"/>
    <property type="match status" value="1"/>
</dbReference>
<keyword evidence="2" id="KW-1185">Reference proteome</keyword>
<dbReference type="OrthoDB" id="2984at2759"/>
<dbReference type="RefSeq" id="XP_002505224.1">
    <property type="nucleotide sequence ID" value="XM_002505178.1"/>
</dbReference>
<dbReference type="eggNOG" id="ENOG502QQ3B">
    <property type="taxonomic scope" value="Eukaryota"/>
</dbReference>
<dbReference type="InterPro" id="IPR029063">
    <property type="entry name" value="SAM-dependent_MTases_sf"/>
</dbReference>
<organism evidence="1 2">
    <name type="scientific">Micromonas commoda (strain RCC299 / NOUM17 / CCMP2709)</name>
    <name type="common">Picoplanktonic green alga</name>
    <dbReference type="NCBI Taxonomy" id="296587"/>
    <lineage>
        <taxon>Eukaryota</taxon>
        <taxon>Viridiplantae</taxon>
        <taxon>Chlorophyta</taxon>
        <taxon>Mamiellophyceae</taxon>
        <taxon>Mamiellales</taxon>
        <taxon>Mamiellaceae</taxon>
        <taxon>Micromonas</taxon>
    </lineage>
</organism>
<dbReference type="Pfam" id="PF06962">
    <property type="entry name" value="rRNA_methylase"/>
    <property type="match status" value="1"/>
</dbReference>
<dbReference type="AlphaFoldDB" id="C1EE60"/>
<dbReference type="InParanoid" id="C1EE60"/>
<dbReference type="PANTHER" id="PTHR35276:SF1">
    <property type="entry name" value="TRNA (MNM(5)S(2)U34)-METHYLTRANSFERASE, CHLOROPLASTIC"/>
    <property type="match status" value="1"/>
</dbReference>
<dbReference type="OMA" id="HERMEEH"/>
<evidence type="ECO:0000313" key="1">
    <source>
        <dbReference type="EMBL" id="ACO66482.1"/>
    </source>
</evidence>
<accession>C1EE60</accession>
<dbReference type="EMBL" id="CP001330">
    <property type="protein sequence ID" value="ACO66482.1"/>
    <property type="molecule type" value="Genomic_DNA"/>
</dbReference>
<evidence type="ECO:0000313" key="2">
    <source>
        <dbReference type="Proteomes" id="UP000002009"/>
    </source>
</evidence>
<reference evidence="1 2" key="1">
    <citation type="journal article" date="2009" name="Science">
        <title>Green evolution and dynamic adaptations revealed by genomes of the marine picoeukaryotes Micromonas.</title>
        <authorList>
            <person name="Worden A.Z."/>
            <person name="Lee J.H."/>
            <person name="Mock T."/>
            <person name="Rouze P."/>
            <person name="Simmons M.P."/>
            <person name="Aerts A.L."/>
            <person name="Allen A.E."/>
            <person name="Cuvelier M.L."/>
            <person name="Derelle E."/>
            <person name="Everett M.V."/>
            <person name="Foulon E."/>
            <person name="Grimwood J."/>
            <person name="Gundlach H."/>
            <person name="Henrissat B."/>
            <person name="Napoli C."/>
            <person name="McDonald S.M."/>
            <person name="Parker M.S."/>
            <person name="Rombauts S."/>
            <person name="Salamov A."/>
            <person name="Von Dassow P."/>
            <person name="Badger J.H."/>
            <person name="Coutinho P.M."/>
            <person name="Demir E."/>
            <person name="Dubchak I."/>
            <person name="Gentemann C."/>
            <person name="Eikrem W."/>
            <person name="Gready J.E."/>
            <person name="John U."/>
            <person name="Lanier W."/>
            <person name="Lindquist E.A."/>
            <person name="Lucas S."/>
            <person name="Mayer K.F."/>
            <person name="Moreau H."/>
            <person name="Not F."/>
            <person name="Otillar R."/>
            <person name="Panaud O."/>
            <person name="Pangilinan J."/>
            <person name="Paulsen I."/>
            <person name="Piegu B."/>
            <person name="Poliakov A."/>
            <person name="Robbens S."/>
            <person name="Schmutz J."/>
            <person name="Toulza E."/>
            <person name="Wyss T."/>
            <person name="Zelensky A."/>
            <person name="Zhou K."/>
            <person name="Armbrust E.V."/>
            <person name="Bhattacharya D."/>
            <person name="Goodenough U.W."/>
            <person name="Van de Peer Y."/>
            <person name="Grigoriev I.V."/>
        </authorList>
    </citation>
    <scope>NUCLEOTIDE SEQUENCE [LARGE SCALE GENOMIC DNA]</scope>
    <source>
        <strain evidence="2">RCC299 / NOUM17</strain>
    </source>
</reference>